<keyword evidence="4" id="KW-1185">Reference proteome</keyword>
<name>A0A1W1I8C0_9BACT</name>
<sequence>MTKLAVIDIGTNSIHMVLAEVQPDGNYKIVDRFKNMARLGDGTFESQRLSDEAIARGLEVLRQLVTLARNKGYDRIVAVATSAVREAKNGGDFIDLVAEQLRLTVRVVSGNEEARLIFLAVKNSVPMGDQPVLAVDVGGGSVELMVGNRDQLLHVKSLKLGAIRLADQFLKRTPPSDGMLRSLEDLVTERLKGALDSFKTKRIDSLIATSGMAGNLAEVIYLKKNGRPLPQLNLATVSLKDVKEIEQDLRRSTIKERLVIPGLDSKRVDTLFPATIVLRRLMELAERDEMVLCDKAIREGVIYDFVVRHKERLKAEAEIPDLRRRNVVAFARRCQTPEVHSLHVAGLALRLFDQTKRLHGLGQAERDCLEYAAILHDVGYLINERQHHKHAYYLITHSDLGGLSADELQIVANVARYHRRALPQSKHEGYEALPAKRQRTVRILASLLRIADALDRTRFSVVRSLDVRLGRTVTITAHVTGDAELEAWAARGRADLFERVFRRRVRFILSAQEDNV</sequence>
<evidence type="ECO:0000256" key="1">
    <source>
        <dbReference type="ARBA" id="ARBA00022801"/>
    </source>
</evidence>
<dbReference type="SUPFAM" id="SSF109604">
    <property type="entry name" value="HD-domain/PDEase-like"/>
    <property type="match status" value="1"/>
</dbReference>
<dbReference type="CDD" id="cd24006">
    <property type="entry name" value="ASKHA_NBD_PPX_GppA"/>
    <property type="match status" value="1"/>
</dbReference>
<dbReference type="Pfam" id="PF21447">
    <property type="entry name" value="Ppx-GppA_III"/>
    <property type="match status" value="1"/>
</dbReference>
<evidence type="ECO:0000259" key="2">
    <source>
        <dbReference type="SMART" id="SM00471"/>
    </source>
</evidence>
<dbReference type="InterPro" id="IPR048950">
    <property type="entry name" value="Ppx_GppA_C"/>
</dbReference>
<dbReference type="Gene3D" id="3.30.420.150">
    <property type="entry name" value="Exopolyphosphatase. Domain 2"/>
    <property type="match status" value="1"/>
</dbReference>
<accession>A0A1W1I8C0</accession>
<dbReference type="InterPro" id="IPR030673">
    <property type="entry name" value="PyroPPase_GppA_Ppx"/>
</dbReference>
<dbReference type="InterPro" id="IPR050273">
    <property type="entry name" value="GppA/Ppx_hydrolase"/>
</dbReference>
<dbReference type="SUPFAM" id="SSF53067">
    <property type="entry name" value="Actin-like ATPase domain"/>
    <property type="match status" value="2"/>
</dbReference>
<dbReference type="InterPro" id="IPR003607">
    <property type="entry name" value="HD/PDEase_dom"/>
</dbReference>
<evidence type="ECO:0000313" key="3">
    <source>
        <dbReference type="EMBL" id="SLM49109.1"/>
    </source>
</evidence>
<dbReference type="InterPro" id="IPR043129">
    <property type="entry name" value="ATPase_NBD"/>
</dbReference>
<feature type="domain" description="HD/PDEase" evidence="2">
    <location>
        <begin position="333"/>
        <end position="466"/>
    </location>
</feature>
<dbReference type="RefSeq" id="WP_080887395.1">
    <property type="nucleotide sequence ID" value="NZ_LT828648.1"/>
</dbReference>
<dbReference type="STRING" id="1325564.NSJP_2942"/>
<evidence type="ECO:0000313" key="4">
    <source>
        <dbReference type="Proteomes" id="UP000192042"/>
    </source>
</evidence>
<dbReference type="KEGG" id="nja:NSJP_2942"/>
<dbReference type="SMART" id="SM00471">
    <property type="entry name" value="HDc"/>
    <property type="match status" value="1"/>
</dbReference>
<dbReference type="EMBL" id="LT828648">
    <property type="protein sequence ID" value="SLM49109.1"/>
    <property type="molecule type" value="Genomic_DNA"/>
</dbReference>
<dbReference type="PANTHER" id="PTHR30005:SF0">
    <property type="entry name" value="RETROGRADE REGULATION PROTEIN 2"/>
    <property type="match status" value="1"/>
</dbReference>
<dbReference type="AlphaFoldDB" id="A0A1W1I8C0"/>
<protein>
    <submittedName>
        <fullName evidence="3">Putative Exopolyphosphatase</fullName>
        <ecNumber evidence="3">3.6.1.11</ecNumber>
    </submittedName>
</protein>
<dbReference type="Gene3D" id="1.10.3210.10">
    <property type="entry name" value="Hypothetical protein af1432"/>
    <property type="match status" value="1"/>
</dbReference>
<dbReference type="PIRSF" id="PIRSF001267">
    <property type="entry name" value="Pyrophosphatase_GppA_Ppx"/>
    <property type="match status" value="1"/>
</dbReference>
<dbReference type="InterPro" id="IPR003695">
    <property type="entry name" value="Ppx_GppA_N"/>
</dbReference>
<dbReference type="GO" id="GO:0004309">
    <property type="term" value="F:exopolyphosphatase activity"/>
    <property type="evidence" value="ECO:0007669"/>
    <property type="project" value="UniProtKB-EC"/>
</dbReference>
<organism evidence="3 4">
    <name type="scientific">Nitrospira japonica</name>
    <dbReference type="NCBI Taxonomy" id="1325564"/>
    <lineage>
        <taxon>Bacteria</taxon>
        <taxon>Pseudomonadati</taxon>
        <taxon>Nitrospirota</taxon>
        <taxon>Nitrospiria</taxon>
        <taxon>Nitrospirales</taxon>
        <taxon>Nitrospiraceae</taxon>
        <taxon>Nitrospira</taxon>
    </lineage>
</organism>
<dbReference type="Pfam" id="PF02541">
    <property type="entry name" value="Ppx-GppA"/>
    <property type="match status" value="1"/>
</dbReference>
<dbReference type="OrthoDB" id="9814545at2"/>
<proteinExistence type="predicted"/>
<dbReference type="Gene3D" id="3.30.420.40">
    <property type="match status" value="1"/>
</dbReference>
<dbReference type="Proteomes" id="UP000192042">
    <property type="component" value="Chromosome I"/>
</dbReference>
<gene>
    <name evidence="3" type="ORF">NSJP_2942</name>
</gene>
<dbReference type="EC" id="3.6.1.11" evidence="3"/>
<keyword evidence="1 3" id="KW-0378">Hydrolase</keyword>
<reference evidence="3 4" key="1">
    <citation type="submission" date="2017-03" db="EMBL/GenBank/DDBJ databases">
        <authorList>
            <person name="Afonso C.L."/>
            <person name="Miller P.J."/>
            <person name="Scott M.A."/>
            <person name="Spackman E."/>
            <person name="Goraichik I."/>
            <person name="Dimitrov K.M."/>
            <person name="Suarez D.L."/>
            <person name="Swayne D.E."/>
        </authorList>
    </citation>
    <scope>NUCLEOTIDE SEQUENCE [LARGE SCALE GENOMIC DNA]</scope>
    <source>
        <strain evidence="3">Genome sequencing of Nitrospira japonica strain NJ11</strain>
    </source>
</reference>
<dbReference type="CDD" id="cd00077">
    <property type="entry name" value="HDc"/>
    <property type="match status" value="1"/>
</dbReference>
<dbReference type="PANTHER" id="PTHR30005">
    <property type="entry name" value="EXOPOLYPHOSPHATASE"/>
    <property type="match status" value="1"/>
</dbReference>